<keyword evidence="1" id="KW-1133">Transmembrane helix</keyword>
<dbReference type="OrthoDB" id="849999at2"/>
<reference evidence="2 3" key="1">
    <citation type="submission" date="2019-06" db="EMBL/GenBank/DDBJ databases">
        <title>A novel bacterium of genus Pontibacter, isolated from marine sediment.</title>
        <authorList>
            <person name="Huang H."/>
            <person name="Mo K."/>
            <person name="Hu Y."/>
        </authorList>
    </citation>
    <scope>NUCLEOTIDE SEQUENCE [LARGE SCALE GENOMIC DNA]</scope>
    <source>
        <strain evidence="2 3">HB172049</strain>
    </source>
</reference>
<sequence length="232" mass="25575">MPGQRESNINDFAFDYLCSHYTTNFGAKHLLVEKAVYTRQGHAADGLFSFKKEEDGPFVAALHTANSSKIAAALTRYKKKGLGITRFLSAGLVLVLTGLAVWQLLGQLVTGAVAAVAVAALTFVVHTYLERKYHFSKITSYLNELKRLPANEQWLGISVSSLTFRHNPLAKHLLSVCERRGIGVITVGKRAKVVLMQEPRTLSCRGGDFLSHYQSGDRIRKTLTGDNVLRVA</sequence>
<keyword evidence="1" id="KW-0812">Transmembrane</keyword>
<organism evidence="2 3">
    <name type="scientific">Pontibacter mangrovi</name>
    <dbReference type="NCBI Taxonomy" id="2589816"/>
    <lineage>
        <taxon>Bacteria</taxon>
        <taxon>Pseudomonadati</taxon>
        <taxon>Bacteroidota</taxon>
        <taxon>Cytophagia</taxon>
        <taxon>Cytophagales</taxon>
        <taxon>Hymenobacteraceae</taxon>
        <taxon>Pontibacter</taxon>
    </lineage>
</organism>
<feature type="transmembrane region" description="Helical" evidence="1">
    <location>
        <begin position="108"/>
        <end position="129"/>
    </location>
</feature>
<keyword evidence="3" id="KW-1185">Reference proteome</keyword>
<name>A0A501W2M0_9BACT</name>
<dbReference type="EMBL" id="VFRQ01000006">
    <property type="protein sequence ID" value="TPE43518.1"/>
    <property type="molecule type" value="Genomic_DNA"/>
</dbReference>
<comment type="caution">
    <text evidence="2">The sequence shown here is derived from an EMBL/GenBank/DDBJ whole genome shotgun (WGS) entry which is preliminary data.</text>
</comment>
<protein>
    <submittedName>
        <fullName evidence="2">Uncharacterized protein</fullName>
    </submittedName>
</protein>
<feature type="transmembrane region" description="Helical" evidence="1">
    <location>
        <begin position="84"/>
        <end position="102"/>
    </location>
</feature>
<evidence type="ECO:0000256" key="1">
    <source>
        <dbReference type="SAM" id="Phobius"/>
    </source>
</evidence>
<evidence type="ECO:0000313" key="3">
    <source>
        <dbReference type="Proteomes" id="UP000316727"/>
    </source>
</evidence>
<gene>
    <name evidence="2" type="ORF">FJM65_12230</name>
</gene>
<dbReference type="Proteomes" id="UP000316727">
    <property type="component" value="Unassembled WGS sequence"/>
</dbReference>
<keyword evidence="1" id="KW-0472">Membrane</keyword>
<dbReference type="RefSeq" id="WP_140621822.1">
    <property type="nucleotide sequence ID" value="NZ_VFRQ01000006.1"/>
</dbReference>
<proteinExistence type="predicted"/>
<accession>A0A501W2M0</accession>
<evidence type="ECO:0000313" key="2">
    <source>
        <dbReference type="EMBL" id="TPE43518.1"/>
    </source>
</evidence>
<dbReference type="AlphaFoldDB" id="A0A501W2M0"/>